<evidence type="ECO:0000313" key="2">
    <source>
        <dbReference type="EMBL" id="RKF45416.1"/>
    </source>
</evidence>
<accession>A0A420GJW1</accession>
<feature type="transmembrane region" description="Helical" evidence="1">
    <location>
        <begin position="46"/>
        <end position="66"/>
    </location>
</feature>
<proteinExistence type="predicted"/>
<dbReference type="AlphaFoldDB" id="A0A420GJW1"/>
<name>A0A420GJW1_9BURK</name>
<dbReference type="InterPro" id="IPR021741">
    <property type="entry name" value="DUF3311"/>
</dbReference>
<keyword evidence="1" id="KW-0812">Transmembrane</keyword>
<keyword evidence="1" id="KW-0472">Membrane</keyword>
<dbReference type="EMBL" id="MCAS01000016">
    <property type="protein sequence ID" value="RKF45416.1"/>
    <property type="molecule type" value="Genomic_DNA"/>
</dbReference>
<evidence type="ECO:0000313" key="3">
    <source>
        <dbReference type="Proteomes" id="UP000283709"/>
    </source>
</evidence>
<evidence type="ECO:0000256" key="1">
    <source>
        <dbReference type="SAM" id="Phobius"/>
    </source>
</evidence>
<dbReference type="RefSeq" id="WP_120345485.1">
    <property type="nucleotide sequence ID" value="NZ_MCAS01000016.1"/>
</dbReference>
<keyword evidence="1" id="KW-1133">Transmembrane helix</keyword>
<organism evidence="2 3">
    <name type="scientific">Paraburkholderia fungorum</name>
    <dbReference type="NCBI Taxonomy" id="134537"/>
    <lineage>
        <taxon>Bacteria</taxon>
        <taxon>Pseudomonadati</taxon>
        <taxon>Pseudomonadota</taxon>
        <taxon>Betaproteobacteria</taxon>
        <taxon>Burkholderiales</taxon>
        <taxon>Burkholderiaceae</taxon>
        <taxon>Paraburkholderia</taxon>
    </lineage>
</organism>
<dbReference type="OrthoDB" id="3578830at2"/>
<dbReference type="Proteomes" id="UP000283709">
    <property type="component" value="Unassembled WGS sequence"/>
</dbReference>
<feature type="transmembrane region" description="Helical" evidence="1">
    <location>
        <begin position="15"/>
        <end position="34"/>
    </location>
</feature>
<sequence length="93" mass="10279">MSHTAPKPGATRSHWYRWLLVIPFLWQAGLAPAVNDVALTPFGVPFPMFWQMTGIVVTSLVIGLVFRLDRLAGVEEEEAAFLVATSEPLGEQQ</sequence>
<comment type="caution">
    <text evidence="2">The sequence shown here is derived from an EMBL/GenBank/DDBJ whole genome shotgun (WGS) entry which is preliminary data.</text>
</comment>
<protein>
    <recommendedName>
        <fullName evidence="4">DUF3311 domain-containing protein</fullName>
    </recommendedName>
</protein>
<gene>
    <name evidence="2" type="ORF">BCY88_27255</name>
</gene>
<dbReference type="Pfam" id="PF11755">
    <property type="entry name" value="DUF3311"/>
    <property type="match status" value="1"/>
</dbReference>
<evidence type="ECO:0008006" key="4">
    <source>
        <dbReference type="Google" id="ProtNLM"/>
    </source>
</evidence>
<reference evidence="2 3" key="1">
    <citation type="submission" date="2016-07" db="EMBL/GenBank/DDBJ databases">
        <title>Genome analysis of Burkholderia fungorum ES3-20.</title>
        <authorList>
            <person name="Xu D."/>
            <person name="Yao R."/>
            <person name="Zheng S."/>
        </authorList>
    </citation>
    <scope>NUCLEOTIDE SEQUENCE [LARGE SCALE GENOMIC DNA]</scope>
    <source>
        <strain evidence="2 3">ES3-20</strain>
    </source>
</reference>